<evidence type="ECO:0000259" key="3">
    <source>
        <dbReference type="PROSITE" id="PS50021"/>
    </source>
</evidence>
<gene>
    <name evidence="5" type="ORF">PLEPLA_LOCUS3640</name>
</gene>
<sequence>MRNPQIVIHGAATEALDLQEQGEGGTKTMVVFPVLFLLGSLIPYGRGETESTMIGSLREAALNYQGKLECGNWDCDCVFKRARGCCCGANDLYQLEDNTFHRMMNLWENLSQLNSRVKAVTGNLKIAFKTCLNITLPRSALPCFGPFNTDVPIPFDSVSLNDGMGYNPSLGAFTAPCAGVYAFSFTIYSSVGADGRLYHKVQLLLNNDVIVSVWEDNREDGEDSASQLVVLQLNKGDQVYLALTTGRKLCGNLASNSFTGYIGQQRSDLFFNTGVGMANKGQSYGMSRQVQDKIDSKYDTELELILVEWICRQCGSGVARPEAGKMGFQAWLKDGCVLSELINSLFTGDKPVKKIQGSTMAFKQMEQISQFLNAAEKYGVTKTDMFQTVDLWEAKDLAAVQRTLSALGSLAITKDEGTYNGDPSWFFKKAQENKRDFSDEQIKAGKNVIGLQMGSNKGASQEGHELWKTPADHVNSMSRDDPKPLHPLTPS</sequence>
<dbReference type="InterPro" id="IPR000557">
    <property type="entry name" value="Calponin_repeat"/>
</dbReference>
<dbReference type="SUPFAM" id="SSF49842">
    <property type="entry name" value="TNF-like"/>
    <property type="match status" value="1"/>
</dbReference>
<dbReference type="SUPFAM" id="SSF47576">
    <property type="entry name" value="Calponin-homology domain, CH-domain"/>
    <property type="match status" value="1"/>
</dbReference>
<evidence type="ECO:0000313" key="5">
    <source>
        <dbReference type="EMBL" id="CAB1415921.1"/>
    </source>
</evidence>
<name>A0A9N7Y7U2_PLEPL</name>
<dbReference type="AlphaFoldDB" id="A0A9N7Y7U2"/>
<dbReference type="PRINTS" id="PR00007">
    <property type="entry name" value="COMPLEMNTC1Q"/>
</dbReference>
<evidence type="ECO:0000256" key="2">
    <source>
        <dbReference type="SAM" id="MobiDB-lite"/>
    </source>
</evidence>
<dbReference type="Pfam" id="PF00307">
    <property type="entry name" value="CH"/>
    <property type="match status" value="1"/>
</dbReference>
<evidence type="ECO:0000256" key="1">
    <source>
        <dbReference type="ARBA" id="ARBA00009631"/>
    </source>
</evidence>
<feature type="domain" description="Calponin-homology (CH)" evidence="3">
    <location>
        <begin position="300"/>
        <end position="411"/>
    </location>
</feature>
<evidence type="ECO:0000313" key="6">
    <source>
        <dbReference type="Proteomes" id="UP001153269"/>
    </source>
</evidence>
<feature type="region of interest" description="Disordered" evidence="2">
    <location>
        <begin position="449"/>
        <end position="491"/>
    </location>
</feature>
<dbReference type="GO" id="GO:0007015">
    <property type="term" value="P:actin filament organization"/>
    <property type="evidence" value="ECO:0007669"/>
    <property type="project" value="TreeGrafter"/>
</dbReference>
<dbReference type="InterPro" id="IPR001715">
    <property type="entry name" value="CH_dom"/>
</dbReference>
<feature type="compositionally biased region" description="Basic and acidic residues" evidence="2">
    <location>
        <begin position="462"/>
        <end position="471"/>
    </location>
</feature>
<dbReference type="PRINTS" id="PR00890">
    <property type="entry name" value="TRANSGELIN"/>
</dbReference>
<protein>
    <recommendedName>
        <fullName evidence="7">C1q domain-containing protein</fullName>
    </recommendedName>
</protein>
<evidence type="ECO:0000259" key="4">
    <source>
        <dbReference type="PROSITE" id="PS50871"/>
    </source>
</evidence>
<evidence type="ECO:0008006" key="7">
    <source>
        <dbReference type="Google" id="ProtNLM"/>
    </source>
</evidence>
<dbReference type="Gene3D" id="2.60.120.40">
    <property type="match status" value="1"/>
</dbReference>
<dbReference type="EMBL" id="CADEAL010000180">
    <property type="protein sequence ID" value="CAB1415921.1"/>
    <property type="molecule type" value="Genomic_DNA"/>
</dbReference>
<dbReference type="Gene3D" id="1.10.418.10">
    <property type="entry name" value="Calponin-like domain"/>
    <property type="match status" value="1"/>
</dbReference>
<keyword evidence="6" id="KW-1185">Reference proteome</keyword>
<dbReference type="Proteomes" id="UP001153269">
    <property type="component" value="Unassembled WGS sequence"/>
</dbReference>
<dbReference type="InterPro" id="IPR050606">
    <property type="entry name" value="Calponin-like"/>
</dbReference>
<reference evidence="5" key="1">
    <citation type="submission" date="2020-03" db="EMBL/GenBank/DDBJ databases">
        <authorList>
            <person name="Weist P."/>
        </authorList>
    </citation>
    <scope>NUCLEOTIDE SEQUENCE</scope>
</reference>
<dbReference type="InterPro" id="IPR036872">
    <property type="entry name" value="CH_dom_sf"/>
</dbReference>
<dbReference type="PROSITE" id="PS50871">
    <property type="entry name" value="C1Q"/>
    <property type="match status" value="1"/>
</dbReference>
<dbReference type="InterPro" id="IPR003096">
    <property type="entry name" value="SM22_calponin"/>
</dbReference>
<dbReference type="Pfam" id="PF00386">
    <property type="entry name" value="C1q"/>
    <property type="match status" value="1"/>
</dbReference>
<dbReference type="PANTHER" id="PTHR47385">
    <property type="entry name" value="CALPONIN"/>
    <property type="match status" value="1"/>
</dbReference>
<dbReference type="PROSITE" id="PS50021">
    <property type="entry name" value="CH"/>
    <property type="match status" value="1"/>
</dbReference>
<feature type="domain" description="C1q" evidence="4">
    <location>
        <begin position="121"/>
        <end position="269"/>
    </location>
</feature>
<organism evidence="5 6">
    <name type="scientific">Pleuronectes platessa</name>
    <name type="common">European plaice</name>
    <dbReference type="NCBI Taxonomy" id="8262"/>
    <lineage>
        <taxon>Eukaryota</taxon>
        <taxon>Metazoa</taxon>
        <taxon>Chordata</taxon>
        <taxon>Craniata</taxon>
        <taxon>Vertebrata</taxon>
        <taxon>Euteleostomi</taxon>
        <taxon>Actinopterygii</taxon>
        <taxon>Neopterygii</taxon>
        <taxon>Teleostei</taxon>
        <taxon>Neoteleostei</taxon>
        <taxon>Acanthomorphata</taxon>
        <taxon>Carangaria</taxon>
        <taxon>Pleuronectiformes</taxon>
        <taxon>Pleuronectoidei</taxon>
        <taxon>Pleuronectidae</taxon>
        <taxon>Pleuronectes</taxon>
    </lineage>
</organism>
<dbReference type="InterPro" id="IPR008983">
    <property type="entry name" value="Tumour_necrosis_fac-like_dom"/>
</dbReference>
<dbReference type="Pfam" id="PF00402">
    <property type="entry name" value="Calponin"/>
    <property type="match status" value="1"/>
</dbReference>
<accession>A0A9N7Y7U2</accession>
<dbReference type="GO" id="GO:0051015">
    <property type="term" value="F:actin filament binding"/>
    <property type="evidence" value="ECO:0007669"/>
    <property type="project" value="TreeGrafter"/>
</dbReference>
<dbReference type="GO" id="GO:0015629">
    <property type="term" value="C:actin cytoskeleton"/>
    <property type="evidence" value="ECO:0007669"/>
    <property type="project" value="TreeGrafter"/>
</dbReference>
<dbReference type="SMART" id="SM00033">
    <property type="entry name" value="CH"/>
    <property type="match status" value="1"/>
</dbReference>
<dbReference type="PRINTS" id="PR00888">
    <property type="entry name" value="SM22CALPONIN"/>
</dbReference>
<comment type="similarity">
    <text evidence="1">Belongs to the calponin family.</text>
</comment>
<dbReference type="InterPro" id="IPR001073">
    <property type="entry name" value="C1q_dom"/>
</dbReference>
<proteinExistence type="inferred from homology"/>
<dbReference type="PANTHER" id="PTHR47385:SF20">
    <property type="entry name" value="TRANSGELIN-2"/>
    <property type="match status" value="1"/>
</dbReference>
<comment type="caution">
    <text evidence="5">The sequence shown here is derived from an EMBL/GenBank/DDBJ whole genome shotgun (WGS) entry which is preliminary data.</text>
</comment>
<dbReference type="SMART" id="SM00110">
    <property type="entry name" value="C1Q"/>
    <property type="match status" value="1"/>
</dbReference>